<gene>
    <name evidence="2" type="ORF">OQI_31960</name>
</gene>
<protein>
    <recommendedName>
        <fullName evidence="4">NADH oxidase</fullName>
    </recommendedName>
</protein>
<evidence type="ECO:0000256" key="1">
    <source>
        <dbReference type="SAM" id="MobiDB-lite"/>
    </source>
</evidence>
<proteinExistence type="predicted"/>
<sequence length="226" mass="24508">MSDTGEHQVVHLWSLDEDVVVVAGDDETETVLRGRWGAQRVRTDDFVREALYRMSLGPVRLTNVEYAPGAGGGPAFQLKLAPVLRQVAHLVVRTIAMDDLPGPLLSVHPLSRQASFTLVGAPDGHRLRLVLGTSLAMRTEGLVMETPGSPYRVVVHRPEAVWVVGTLIRPCRLEDAVAAVPLPAGVIRGVIGYLLSAGVATRADPVPSRRPRDEPRHRSQGHQDAP</sequence>
<dbReference type="RefSeq" id="WP_086172699.1">
    <property type="nucleotide sequence ID" value="NZ_MRYD01000274.1"/>
</dbReference>
<reference evidence="2 3" key="1">
    <citation type="submission" date="2016-12" db="EMBL/GenBank/DDBJ databases">
        <title>Genome Mining:The Detection of Biosynthetic Gene Clusters to Aid in the Expression of Curamycin A produced by Streptomyces sp. strain CZA14.</title>
        <authorList>
            <person name="Durrell K.A."/>
            <person name="Kirby B.M."/>
            <person name="Khan W."/>
            <person name="Mthethwa T."/>
            <person name="Le Roes-Hill M."/>
        </authorList>
    </citation>
    <scope>NUCLEOTIDE SEQUENCE [LARGE SCALE GENOMIC DNA]</scope>
    <source>
        <strain evidence="2 3">CZA14</strain>
    </source>
</reference>
<dbReference type="Proteomes" id="UP000194266">
    <property type="component" value="Unassembled WGS sequence"/>
</dbReference>
<feature type="region of interest" description="Disordered" evidence="1">
    <location>
        <begin position="202"/>
        <end position="226"/>
    </location>
</feature>
<dbReference type="EMBL" id="MRYD01000274">
    <property type="protein sequence ID" value="OSZ56620.1"/>
    <property type="molecule type" value="Genomic_DNA"/>
</dbReference>
<accession>A0ABX3Y9V3</accession>
<comment type="caution">
    <text evidence="2">The sequence shown here is derived from an EMBL/GenBank/DDBJ whole genome shotgun (WGS) entry which is preliminary data.</text>
</comment>
<organism evidence="2 3">
    <name type="scientific">Streptomyces pharetrae CZA14</name>
    <dbReference type="NCBI Taxonomy" id="1144883"/>
    <lineage>
        <taxon>Bacteria</taxon>
        <taxon>Bacillati</taxon>
        <taxon>Actinomycetota</taxon>
        <taxon>Actinomycetes</taxon>
        <taxon>Kitasatosporales</taxon>
        <taxon>Streptomycetaceae</taxon>
        <taxon>Streptomyces</taxon>
    </lineage>
</organism>
<evidence type="ECO:0000313" key="3">
    <source>
        <dbReference type="Proteomes" id="UP000194266"/>
    </source>
</evidence>
<evidence type="ECO:0008006" key="4">
    <source>
        <dbReference type="Google" id="ProtNLM"/>
    </source>
</evidence>
<name>A0ABX3Y9V3_9ACTN</name>
<evidence type="ECO:0000313" key="2">
    <source>
        <dbReference type="EMBL" id="OSZ56620.1"/>
    </source>
</evidence>
<keyword evidence="3" id="KW-1185">Reference proteome</keyword>